<dbReference type="Pfam" id="PF16166">
    <property type="entry name" value="TIC20"/>
    <property type="match status" value="1"/>
</dbReference>
<evidence type="ECO:0000256" key="1">
    <source>
        <dbReference type="ARBA" id="ARBA00004141"/>
    </source>
</evidence>
<feature type="transmembrane region" description="Helical" evidence="6">
    <location>
        <begin position="50"/>
        <end position="76"/>
    </location>
</feature>
<evidence type="ECO:0000313" key="7">
    <source>
        <dbReference type="EMBL" id="KST69103.1"/>
    </source>
</evidence>
<dbReference type="EMBL" id="LMTZ01000035">
    <property type="protein sequence ID" value="KST69103.1"/>
    <property type="molecule type" value="Genomic_DNA"/>
</dbReference>
<keyword evidence="8" id="KW-1185">Reference proteome</keyword>
<comment type="similarity">
    <text evidence="2">Belongs to the Tic20 family.</text>
</comment>
<evidence type="ECO:0000256" key="5">
    <source>
        <dbReference type="ARBA" id="ARBA00023136"/>
    </source>
</evidence>
<evidence type="ECO:0000313" key="8">
    <source>
        <dbReference type="Proteomes" id="UP000053372"/>
    </source>
</evidence>
<name>A0A0V7ZXT2_9CYAN</name>
<dbReference type="OrthoDB" id="558786at2"/>
<dbReference type="AlphaFoldDB" id="A0A0V7ZXT2"/>
<comment type="caution">
    <text evidence="7">The sequence shown here is derived from an EMBL/GenBank/DDBJ whole genome shotgun (WGS) entry which is preliminary data.</text>
</comment>
<feature type="transmembrane region" description="Helical" evidence="6">
    <location>
        <begin position="125"/>
        <end position="148"/>
    </location>
</feature>
<dbReference type="PANTHER" id="PTHR33510">
    <property type="entry name" value="PROTEIN TIC 20-II, CHLOROPLASTIC"/>
    <property type="match status" value="1"/>
</dbReference>
<evidence type="ECO:0000256" key="3">
    <source>
        <dbReference type="ARBA" id="ARBA00022692"/>
    </source>
</evidence>
<evidence type="ECO:0000256" key="4">
    <source>
        <dbReference type="ARBA" id="ARBA00022989"/>
    </source>
</evidence>
<reference evidence="7 8" key="1">
    <citation type="journal article" date="2015" name="Genome Announc.">
        <title>Draft Genome of the Euendolithic (true boring) Cyanobacterium Mastigocoleus testarum strain BC008.</title>
        <authorList>
            <person name="Guida B.S."/>
            <person name="Garcia-Pichel F."/>
        </authorList>
    </citation>
    <scope>NUCLEOTIDE SEQUENCE [LARGE SCALE GENOMIC DNA]</scope>
    <source>
        <strain evidence="7 8">BC008</strain>
    </source>
</reference>
<dbReference type="RefSeq" id="WP_027843836.1">
    <property type="nucleotide sequence ID" value="NZ_LMTZ01000035.1"/>
</dbReference>
<proteinExistence type="inferred from homology"/>
<dbReference type="InterPro" id="IPR005691">
    <property type="entry name" value="Tic20"/>
</dbReference>
<evidence type="ECO:0000256" key="2">
    <source>
        <dbReference type="ARBA" id="ARBA00009596"/>
    </source>
</evidence>
<evidence type="ECO:0008006" key="9">
    <source>
        <dbReference type="Google" id="ProtNLM"/>
    </source>
</evidence>
<accession>A0A0V7ZXT2</accession>
<evidence type="ECO:0000256" key="6">
    <source>
        <dbReference type="SAM" id="Phobius"/>
    </source>
</evidence>
<gene>
    <name evidence="7" type="ORF">BC008_34885</name>
</gene>
<protein>
    <recommendedName>
        <fullName evidence="9">Tic20 family protein Ycf60</fullName>
    </recommendedName>
</protein>
<keyword evidence="4 6" id="KW-1133">Transmembrane helix</keyword>
<feature type="transmembrane region" description="Helical" evidence="6">
    <location>
        <begin position="96"/>
        <end position="119"/>
    </location>
</feature>
<comment type="subcellular location">
    <subcellularLocation>
        <location evidence="1">Membrane</location>
        <topology evidence="1">Multi-pass membrane protein</topology>
    </subcellularLocation>
</comment>
<dbReference type="GO" id="GO:0016020">
    <property type="term" value="C:membrane"/>
    <property type="evidence" value="ECO:0007669"/>
    <property type="project" value="UniProtKB-SubCell"/>
</dbReference>
<keyword evidence="3 6" id="KW-0812">Transmembrane</keyword>
<dbReference type="PANTHER" id="PTHR33510:SF9">
    <property type="entry name" value="HIT-TYPE ZINC FINGER FAMILY PROTEIN-RELATED"/>
    <property type="match status" value="1"/>
</dbReference>
<dbReference type="Proteomes" id="UP000053372">
    <property type="component" value="Unassembled WGS sequence"/>
</dbReference>
<sequence>MTWRGSTDWQQRILSVLPYILPLIQVRGFGSFLFQQFPFLELLYIPFSPFIILFGVLNRAIPFIGFTFILFFALYLGVVRNEKLAHFLRFHTMQALLLSIFTFLCLYIFQLVNIPVSAVSVTPDLFLFGVLFSLLFIVVTGACLFSMVQAARGLYAEYPFISEAAYAQTR</sequence>
<keyword evidence="5 6" id="KW-0472">Membrane</keyword>
<feature type="transmembrane region" description="Helical" evidence="6">
    <location>
        <begin position="12"/>
        <end position="30"/>
    </location>
</feature>
<organism evidence="7 8">
    <name type="scientific">Mastigocoleus testarum BC008</name>
    <dbReference type="NCBI Taxonomy" id="371196"/>
    <lineage>
        <taxon>Bacteria</taxon>
        <taxon>Bacillati</taxon>
        <taxon>Cyanobacteriota</taxon>
        <taxon>Cyanophyceae</taxon>
        <taxon>Nostocales</taxon>
        <taxon>Hapalosiphonaceae</taxon>
        <taxon>Mastigocoleus</taxon>
    </lineage>
</organism>